<name>A0A9D4L0L5_DREPO</name>
<evidence type="ECO:0000256" key="1">
    <source>
        <dbReference type="SAM" id="MobiDB-lite"/>
    </source>
</evidence>
<dbReference type="Proteomes" id="UP000828390">
    <property type="component" value="Unassembled WGS sequence"/>
</dbReference>
<gene>
    <name evidence="2" type="ORF">DPMN_091676</name>
</gene>
<sequence length="62" mass="6561">MPRRQKKWKAEDGETAASKKIITEQAAEPMESETSNATPESTASTATVNTATAAKAQGSDSY</sequence>
<feature type="compositionally biased region" description="Low complexity" evidence="1">
    <location>
        <begin position="42"/>
        <end position="56"/>
    </location>
</feature>
<dbReference type="AlphaFoldDB" id="A0A9D4L0L5"/>
<accession>A0A9D4L0L5</accession>
<dbReference type="EMBL" id="JAIWYP010000003">
    <property type="protein sequence ID" value="KAH3849280.1"/>
    <property type="molecule type" value="Genomic_DNA"/>
</dbReference>
<proteinExistence type="predicted"/>
<keyword evidence="3" id="KW-1185">Reference proteome</keyword>
<feature type="region of interest" description="Disordered" evidence="1">
    <location>
        <begin position="1"/>
        <end position="62"/>
    </location>
</feature>
<protein>
    <submittedName>
        <fullName evidence="2">Uncharacterized protein</fullName>
    </submittedName>
</protein>
<organism evidence="2 3">
    <name type="scientific">Dreissena polymorpha</name>
    <name type="common">Zebra mussel</name>
    <name type="synonym">Mytilus polymorpha</name>
    <dbReference type="NCBI Taxonomy" id="45954"/>
    <lineage>
        <taxon>Eukaryota</taxon>
        <taxon>Metazoa</taxon>
        <taxon>Spiralia</taxon>
        <taxon>Lophotrochozoa</taxon>
        <taxon>Mollusca</taxon>
        <taxon>Bivalvia</taxon>
        <taxon>Autobranchia</taxon>
        <taxon>Heteroconchia</taxon>
        <taxon>Euheterodonta</taxon>
        <taxon>Imparidentia</taxon>
        <taxon>Neoheterodontei</taxon>
        <taxon>Myida</taxon>
        <taxon>Dreissenoidea</taxon>
        <taxon>Dreissenidae</taxon>
        <taxon>Dreissena</taxon>
    </lineage>
</organism>
<evidence type="ECO:0000313" key="3">
    <source>
        <dbReference type="Proteomes" id="UP000828390"/>
    </source>
</evidence>
<feature type="compositionally biased region" description="Polar residues" evidence="1">
    <location>
        <begin position="32"/>
        <end position="41"/>
    </location>
</feature>
<comment type="caution">
    <text evidence="2">The sequence shown here is derived from an EMBL/GenBank/DDBJ whole genome shotgun (WGS) entry which is preliminary data.</text>
</comment>
<reference evidence="2" key="1">
    <citation type="journal article" date="2019" name="bioRxiv">
        <title>The Genome of the Zebra Mussel, Dreissena polymorpha: A Resource for Invasive Species Research.</title>
        <authorList>
            <person name="McCartney M.A."/>
            <person name="Auch B."/>
            <person name="Kono T."/>
            <person name="Mallez S."/>
            <person name="Zhang Y."/>
            <person name="Obille A."/>
            <person name="Becker A."/>
            <person name="Abrahante J.E."/>
            <person name="Garbe J."/>
            <person name="Badalamenti J.P."/>
            <person name="Herman A."/>
            <person name="Mangelson H."/>
            <person name="Liachko I."/>
            <person name="Sullivan S."/>
            <person name="Sone E.D."/>
            <person name="Koren S."/>
            <person name="Silverstein K.A.T."/>
            <person name="Beckman K.B."/>
            <person name="Gohl D.M."/>
        </authorList>
    </citation>
    <scope>NUCLEOTIDE SEQUENCE</scope>
    <source>
        <strain evidence="2">Duluth1</strain>
        <tissue evidence="2">Whole animal</tissue>
    </source>
</reference>
<evidence type="ECO:0000313" key="2">
    <source>
        <dbReference type="EMBL" id="KAH3849280.1"/>
    </source>
</evidence>
<reference evidence="2" key="2">
    <citation type="submission" date="2020-11" db="EMBL/GenBank/DDBJ databases">
        <authorList>
            <person name="McCartney M.A."/>
            <person name="Auch B."/>
            <person name="Kono T."/>
            <person name="Mallez S."/>
            <person name="Becker A."/>
            <person name="Gohl D.M."/>
            <person name="Silverstein K.A.T."/>
            <person name="Koren S."/>
            <person name="Bechman K.B."/>
            <person name="Herman A."/>
            <person name="Abrahante J.E."/>
            <person name="Garbe J."/>
        </authorList>
    </citation>
    <scope>NUCLEOTIDE SEQUENCE</scope>
    <source>
        <strain evidence="2">Duluth1</strain>
        <tissue evidence="2">Whole animal</tissue>
    </source>
</reference>